<feature type="transmembrane region" description="Helical" evidence="8">
    <location>
        <begin position="256"/>
        <end position="281"/>
    </location>
</feature>
<dbReference type="RefSeq" id="WP_177178565.1">
    <property type="nucleotide sequence ID" value="NZ_FOXF01000048.1"/>
</dbReference>
<feature type="transmembrane region" description="Helical" evidence="8">
    <location>
        <begin position="94"/>
        <end position="122"/>
    </location>
</feature>
<reference evidence="9 10" key="1">
    <citation type="submission" date="2016-10" db="EMBL/GenBank/DDBJ databases">
        <authorList>
            <person name="Varghese N."/>
            <person name="Submissions S."/>
        </authorList>
    </citation>
    <scope>NUCLEOTIDE SEQUENCE [LARGE SCALE GENOMIC DNA]</scope>
    <source>
        <strain evidence="9 10">DSM 1361</strain>
    </source>
</reference>
<evidence type="ECO:0000256" key="4">
    <source>
        <dbReference type="ARBA" id="ARBA00022519"/>
    </source>
</evidence>
<evidence type="ECO:0000256" key="8">
    <source>
        <dbReference type="SAM" id="Phobius"/>
    </source>
</evidence>
<dbReference type="GO" id="GO:0005886">
    <property type="term" value="C:plasma membrane"/>
    <property type="evidence" value="ECO:0007669"/>
    <property type="project" value="UniProtKB-SubCell"/>
</dbReference>
<gene>
    <name evidence="9" type="ORF">SAMN02910344_01962</name>
</gene>
<dbReference type="EMBL" id="FOXF01000048">
    <property type="protein sequence ID" value="SFP64743.1"/>
    <property type="molecule type" value="Genomic_DNA"/>
</dbReference>
<evidence type="ECO:0000256" key="2">
    <source>
        <dbReference type="ARBA" id="ARBA00007555"/>
    </source>
</evidence>
<keyword evidence="4" id="KW-0997">Cell inner membrane</keyword>
<evidence type="ECO:0000256" key="3">
    <source>
        <dbReference type="ARBA" id="ARBA00022475"/>
    </source>
</evidence>
<evidence type="ECO:0000256" key="6">
    <source>
        <dbReference type="ARBA" id="ARBA00022989"/>
    </source>
</evidence>
<evidence type="ECO:0000313" key="9">
    <source>
        <dbReference type="EMBL" id="SFP64743.1"/>
    </source>
</evidence>
<feature type="transmembrane region" description="Helical" evidence="8">
    <location>
        <begin position="350"/>
        <end position="369"/>
    </location>
</feature>
<dbReference type="InterPro" id="IPR051800">
    <property type="entry name" value="PqiA-PqiB_transport"/>
</dbReference>
<dbReference type="AlphaFoldDB" id="A0A662ZKS7"/>
<feature type="transmembrane region" description="Helical" evidence="8">
    <location>
        <begin position="301"/>
        <end position="330"/>
    </location>
</feature>
<accession>A0A662ZKS7</accession>
<dbReference type="InterPro" id="IPR005219">
    <property type="entry name" value="PqiA-like_proteobact"/>
</dbReference>
<proteinExistence type="inferred from homology"/>
<keyword evidence="6 8" id="KW-1133">Transmembrane helix</keyword>
<evidence type="ECO:0000256" key="1">
    <source>
        <dbReference type="ARBA" id="ARBA00004429"/>
    </source>
</evidence>
<organism evidence="9 10">
    <name type="scientific">Ruminobacter amylophilus</name>
    <dbReference type="NCBI Taxonomy" id="867"/>
    <lineage>
        <taxon>Bacteria</taxon>
        <taxon>Pseudomonadati</taxon>
        <taxon>Pseudomonadota</taxon>
        <taxon>Gammaproteobacteria</taxon>
        <taxon>Aeromonadales</taxon>
        <taxon>Succinivibrionaceae</taxon>
        <taxon>Ruminobacter</taxon>
    </lineage>
</organism>
<sequence>MSEAKKVICEQCDLVLEIPECQGVKVGVCPRCGSVVHHYHPSPVIYSLCFAISALAMIISTDFLPFLTINFSGLSNSMMLLDYVSILFDKDLGLVSLLIMMFMHFFPIVALFIIIICDCCYLKHKKSQFIALLLKFYVFCKDWSMVDVFVVGVLVSLIKLVNLVDVVYEFGFWSYILFALLFILSVSRFHVHVMWEYFFPQSPIERNIVSGVTAYNQGFTNCHVCDEIVDIKKSSVCPRCGADVVKIHERSIQKCLAFLIAAVAIYIPANLYPMMITFYMGSGEESTILEGVIVLWELKSYFVSMVIFIASVCIPILKILVLFYLCYVYLSFKRAKKKKLLGILFRVVEFIGKWSMVDVFVVAIMVSIVRMGNIMIIDPGSALVSFGAVVILTILAAKQFNPKLLWINLNRNQNNGERDE</sequence>
<feature type="transmembrane region" description="Helical" evidence="8">
    <location>
        <begin position="170"/>
        <end position="191"/>
    </location>
</feature>
<evidence type="ECO:0000256" key="5">
    <source>
        <dbReference type="ARBA" id="ARBA00022692"/>
    </source>
</evidence>
<dbReference type="NCBIfam" id="TIGR00155">
    <property type="entry name" value="pqiA_fam"/>
    <property type="match status" value="1"/>
</dbReference>
<dbReference type="Proteomes" id="UP000243745">
    <property type="component" value="Unassembled WGS sequence"/>
</dbReference>
<protein>
    <submittedName>
        <fullName evidence="9">Paraquat-inducible protein A</fullName>
    </submittedName>
</protein>
<dbReference type="InterPro" id="IPR007498">
    <property type="entry name" value="PqiA-like"/>
</dbReference>
<dbReference type="PANTHER" id="PTHR30462">
    <property type="entry name" value="INTERMEMBRANE TRANSPORT PROTEIN PQIB-RELATED"/>
    <property type="match status" value="1"/>
</dbReference>
<dbReference type="PANTHER" id="PTHR30462:SF3">
    <property type="entry name" value="INTERMEMBRANE TRANSPORT PROTEIN PQIA"/>
    <property type="match status" value="1"/>
</dbReference>
<feature type="transmembrane region" description="Helical" evidence="8">
    <location>
        <begin position="44"/>
        <end position="64"/>
    </location>
</feature>
<evidence type="ECO:0000256" key="7">
    <source>
        <dbReference type="ARBA" id="ARBA00023136"/>
    </source>
</evidence>
<keyword evidence="10" id="KW-1185">Reference proteome</keyword>
<dbReference type="Pfam" id="PF04403">
    <property type="entry name" value="PqiA"/>
    <property type="match status" value="2"/>
</dbReference>
<keyword evidence="7 8" id="KW-0472">Membrane</keyword>
<comment type="similarity">
    <text evidence="2">Belongs to the PqiA family.</text>
</comment>
<feature type="transmembrane region" description="Helical" evidence="8">
    <location>
        <begin position="375"/>
        <end position="397"/>
    </location>
</feature>
<evidence type="ECO:0000313" key="10">
    <source>
        <dbReference type="Proteomes" id="UP000243745"/>
    </source>
</evidence>
<keyword evidence="5 8" id="KW-0812">Transmembrane</keyword>
<keyword evidence="3" id="KW-1003">Cell membrane</keyword>
<name>A0A662ZKS7_9GAMM</name>
<comment type="subcellular location">
    <subcellularLocation>
        <location evidence="1">Cell inner membrane</location>
        <topology evidence="1">Multi-pass membrane protein</topology>
    </subcellularLocation>
</comment>